<name>A0A427YSP8_9TREE</name>
<keyword evidence="2" id="KW-1185">Reference proteome</keyword>
<dbReference type="AlphaFoldDB" id="A0A427YSP8"/>
<comment type="caution">
    <text evidence="1">The sequence shown here is derived from an EMBL/GenBank/DDBJ whole genome shotgun (WGS) entry which is preliminary data.</text>
</comment>
<gene>
    <name evidence="1" type="ORF">EHS25_003966</name>
</gene>
<organism evidence="1 2">
    <name type="scientific">Saitozyma podzolica</name>
    <dbReference type="NCBI Taxonomy" id="1890683"/>
    <lineage>
        <taxon>Eukaryota</taxon>
        <taxon>Fungi</taxon>
        <taxon>Dikarya</taxon>
        <taxon>Basidiomycota</taxon>
        <taxon>Agaricomycotina</taxon>
        <taxon>Tremellomycetes</taxon>
        <taxon>Tremellales</taxon>
        <taxon>Trimorphomycetaceae</taxon>
        <taxon>Saitozyma</taxon>
    </lineage>
</organism>
<sequence>MVHPSARRAPWTVARHEQAKHTIGTALATLAGVQVHLEPLITGTQRRNDIRITGSASSGLSSEDIDITITSLASQASQTATLPLAATEDDSMTERTAKLVAKHLGE</sequence>
<accession>A0A427YSP8</accession>
<protein>
    <submittedName>
        <fullName evidence="1">Uncharacterized protein</fullName>
    </submittedName>
</protein>
<evidence type="ECO:0000313" key="1">
    <source>
        <dbReference type="EMBL" id="RSH94163.1"/>
    </source>
</evidence>
<dbReference type="Proteomes" id="UP000279259">
    <property type="component" value="Unassembled WGS sequence"/>
</dbReference>
<proteinExistence type="predicted"/>
<dbReference type="EMBL" id="RSCD01000002">
    <property type="protein sequence ID" value="RSH94163.1"/>
    <property type="molecule type" value="Genomic_DNA"/>
</dbReference>
<reference evidence="1 2" key="1">
    <citation type="submission" date="2018-11" db="EMBL/GenBank/DDBJ databases">
        <title>Genome sequence of Saitozyma podzolica DSM 27192.</title>
        <authorList>
            <person name="Aliyu H."/>
            <person name="Gorte O."/>
            <person name="Ochsenreither K."/>
        </authorList>
    </citation>
    <scope>NUCLEOTIDE SEQUENCE [LARGE SCALE GENOMIC DNA]</scope>
    <source>
        <strain evidence="1 2">DSM 27192</strain>
    </source>
</reference>
<evidence type="ECO:0000313" key="2">
    <source>
        <dbReference type="Proteomes" id="UP000279259"/>
    </source>
</evidence>